<dbReference type="InterPro" id="IPR026413">
    <property type="entry name" value="CXXX_rpt_assoc"/>
</dbReference>
<comment type="caution">
    <text evidence="1">The sequence shown here is derived from an EMBL/GenBank/DDBJ whole genome shotgun (WGS) entry which is preliminary data.</text>
</comment>
<dbReference type="AlphaFoldDB" id="A0A413VPQ8"/>
<reference evidence="1 2" key="1">
    <citation type="submission" date="2018-08" db="EMBL/GenBank/DDBJ databases">
        <title>A genome reference for cultivated species of the human gut microbiota.</title>
        <authorList>
            <person name="Zou Y."/>
            <person name="Xue W."/>
            <person name="Luo G."/>
        </authorList>
    </citation>
    <scope>NUCLEOTIDE SEQUENCE [LARGE SCALE GENOMIC DNA]</scope>
    <source>
        <strain evidence="1 2">AM40-30BH</strain>
    </source>
</reference>
<accession>A0A413VPQ8</accession>
<dbReference type="NCBIfam" id="TIGR04116">
    <property type="entry name" value="CXXX_rpt_assoc"/>
    <property type="match status" value="1"/>
</dbReference>
<evidence type="ECO:0000313" key="1">
    <source>
        <dbReference type="EMBL" id="RHB35522.1"/>
    </source>
</evidence>
<dbReference type="EMBL" id="QSGO01000006">
    <property type="protein sequence ID" value="RHB35522.1"/>
    <property type="molecule type" value="Genomic_DNA"/>
</dbReference>
<proteinExistence type="predicted"/>
<protein>
    <submittedName>
        <fullName evidence="1">CXXX repeat peptide modification system protein</fullName>
    </submittedName>
</protein>
<dbReference type="Proteomes" id="UP000284379">
    <property type="component" value="Unassembled WGS sequence"/>
</dbReference>
<sequence length="89" mass="10648">MKKLIGKVTPTERDEIRSMFERKNGLTELFKIIDPSNEAMYNKVIVDMGATSSRFQKWWNDKSMQYNWESREDGTWEIDFESCEIFLVK</sequence>
<name>A0A413VPQ8_9BACE</name>
<evidence type="ECO:0000313" key="2">
    <source>
        <dbReference type="Proteomes" id="UP000284379"/>
    </source>
</evidence>
<gene>
    <name evidence="1" type="ORF">DW888_10410</name>
</gene>
<organism evidence="1 2">
    <name type="scientific">Bacteroides nordii</name>
    <dbReference type="NCBI Taxonomy" id="291645"/>
    <lineage>
        <taxon>Bacteria</taxon>
        <taxon>Pseudomonadati</taxon>
        <taxon>Bacteroidota</taxon>
        <taxon>Bacteroidia</taxon>
        <taxon>Bacteroidales</taxon>
        <taxon>Bacteroidaceae</taxon>
        <taxon>Bacteroides</taxon>
    </lineage>
</organism>
<dbReference type="RefSeq" id="WP_122201485.1">
    <property type="nucleotide sequence ID" value="NZ_CABJFV010000006.1"/>
</dbReference>